<dbReference type="Proteomes" id="UP000440578">
    <property type="component" value="Unassembled WGS sequence"/>
</dbReference>
<dbReference type="PANTHER" id="PTHR37984:SF5">
    <property type="entry name" value="PROTEIN NYNRIN-LIKE"/>
    <property type="match status" value="1"/>
</dbReference>
<dbReference type="Pfam" id="PF00665">
    <property type="entry name" value="rve"/>
    <property type="match status" value="1"/>
</dbReference>
<dbReference type="Pfam" id="PF08477">
    <property type="entry name" value="Roc"/>
    <property type="match status" value="1"/>
</dbReference>
<reference evidence="4 5" key="1">
    <citation type="submission" date="2019-07" db="EMBL/GenBank/DDBJ databases">
        <title>Draft genome assembly of a fouling barnacle, Amphibalanus amphitrite (Darwin, 1854): The first reference genome for Thecostraca.</title>
        <authorList>
            <person name="Kim W."/>
        </authorList>
    </citation>
    <scope>NUCLEOTIDE SEQUENCE [LARGE SCALE GENOMIC DNA]</scope>
    <source>
        <strain evidence="4">SNU_AA5</strain>
        <tissue evidence="4">Soma without cirri and trophi</tissue>
    </source>
</reference>
<dbReference type="InterPro" id="IPR012337">
    <property type="entry name" value="RNaseH-like_sf"/>
</dbReference>
<dbReference type="EC" id="2.7.7.49" evidence="1"/>
<dbReference type="InterPro" id="IPR041588">
    <property type="entry name" value="Integrase_H2C2"/>
</dbReference>
<dbReference type="Gene3D" id="1.10.340.70">
    <property type="match status" value="1"/>
</dbReference>
<evidence type="ECO:0000256" key="2">
    <source>
        <dbReference type="SAM" id="MobiDB-lite"/>
    </source>
</evidence>
<dbReference type="InterPro" id="IPR050951">
    <property type="entry name" value="Retrovirus_Pol_polyprotein"/>
</dbReference>
<dbReference type="SUPFAM" id="SSF53098">
    <property type="entry name" value="Ribonuclease H-like"/>
    <property type="match status" value="1"/>
</dbReference>
<dbReference type="OrthoDB" id="6378959at2759"/>
<evidence type="ECO:0000313" key="5">
    <source>
        <dbReference type="Proteomes" id="UP000440578"/>
    </source>
</evidence>
<dbReference type="GO" id="GO:0003676">
    <property type="term" value="F:nucleic acid binding"/>
    <property type="evidence" value="ECO:0007669"/>
    <property type="project" value="InterPro"/>
</dbReference>
<evidence type="ECO:0000259" key="3">
    <source>
        <dbReference type="PROSITE" id="PS50994"/>
    </source>
</evidence>
<dbReference type="SUPFAM" id="SSF52540">
    <property type="entry name" value="P-loop containing nucleoside triphosphate hydrolases"/>
    <property type="match status" value="1"/>
</dbReference>
<dbReference type="GO" id="GO:0015074">
    <property type="term" value="P:DNA integration"/>
    <property type="evidence" value="ECO:0007669"/>
    <property type="project" value="InterPro"/>
</dbReference>
<keyword evidence="5" id="KW-1185">Reference proteome</keyword>
<dbReference type="Gene3D" id="3.40.50.300">
    <property type="entry name" value="P-loop containing nucleotide triphosphate hydrolases"/>
    <property type="match status" value="1"/>
</dbReference>
<accession>A0A6A4X9F9</accession>
<dbReference type="Gene3D" id="3.30.420.10">
    <property type="entry name" value="Ribonuclease H-like superfamily/Ribonuclease H"/>
    <property type="match status" value="1"/>
</dbReference>
<dbReference type="PRINTS" id="PR00449">
    <property type="entry name" value="RASTRNSFRMNG"/>
</dbReference>
<dbReference type="PANTHER" id="PTHR37984">
    <property type="entry name" value="PROTEIN CBG26694"/>
    <property type="match status" value="1"/>
</dbReference>
<comment type="caution">
    <text evidence="4">The sequence shown here is derived from an EMBL/GenBank/DDBJ whole genome shotgun (WGS) entry which is preliminary data.</text>
</comment>
<dbReference type="InterPro" id="IPR036397">
    <property type="entry name" value="RNaseH_sf"/>
</dbReference>
<dbReference type="PROSITE" id="PS50994">
    <property type="entry name" value="INTEGRASE"/>
    <property type="match status" value="1"/>
</dbReference>
<feature type="compositionally biased region" description="Acidic residues" evidence="2">
    <location>
        <begin position="611"/>
        <end position="628"/>
    </location>
</feature>
<dbReference type="EMBL" id="VIIS01000219">
    <property type="protein sequence ID" value="KAF0311738.1"/>
    <property type="molecule type" value="Genomic_DNA"/>
</dbReference>
<dbReference type="AlphaFoldDB" id="A0A6A4X9F9"/>
<sequence length="732" mass="80891">MLPRSLRHFRKHWDRVAMVEGLVVYQFDEHIHVPVVSRDWLVELVGTMHEESAHAGRDKLIDMVTQQVFCPGAANIVADVVGACKKCQLFKPSSHVKTPPTIRITASAPFELIEADLVMLPRSGRGHIGCLVVVDHASKFGIAVPIRSKSSPAVATAFEQRVLPALLRPAARCLTDNGGEFCGAEFEAVLERWGIVHVLSTPLRAQGHGAVERLNRTLGQSLRMLDGAPGDWDLRLPRAVSAYNSTLHSELGVSPAQYLLGRAHEISDVPRVPLTTQRTWSPGHPSFASFRVGEQVKKAIERPGNLLASKLGPRYAGPLTVTRVNDNGVTYEVSDQRGHSQRAHHAQLRPWKNPPAYIQRASPRVRRLFHWTNDEPEPPGEAERTASVNLHVPCGLVPQSTQPGITRHEVTTQAAMPSQHRCEHLYKILIIGELGTGKTSIIRRYVGQTFSKHYRATIGVDFALKVLQWDANNIVRLQLWDIAGKWAHNRPASVLRSQERFGSMTRIYYTEACGVHRVRREPGDHVRRRAQMEGRPGRQGAAVQRDPVPCVLLGNKTPIFRTEEPLWFLETACCSQTQMGLSESTVWDLQSLMGARQMWTLGDAGMGPSEMPDDSLPEPQDVDDDDDVFACSDAEPSTPVEKTPGRPALGSAGNEDAVKTKSVRLYGSSQEIFDQNFALTRQAVGLPATFRAVGGGALFCPPPVSPKLLDGSGKFKRRSIALSNLLRETKFH</sequence>
<dbReference type="InterPro" id="IPR027417">
    <property type="entry name" value="P-loop_NTPase"/>
</dbReference>
<feature type="domain" description="Integrase catalytic" evidence="3">
    <location>
        <begin position="105"/>
        <end position="263"/>
    </location>
</feature>
<dbReference type="Pfam" id="PF17921">
    <property type="entry name" value="Integrase_H2C2"/>
    <property type="match status" value="1"/>
</dbReference>
<dbReference type="SMART" id="SM00175">
    <property type="entry name" value="RAB"/>
    <property type="match status" value="1"/>
</dbReference>
<dbReference type="GO" id="GO:0003964">
    <property type="term" value="F:RNA-directed DNA polymerase activity"/>
    <property type="evidence" value="ECO:0007669"/>
    <property type="project" value="UniProtKB-EC"/>
</dbReference>
<name>A0A6A4X9F9_AMPAM</name>
<gene>
    <name evidence="4" type="primary">RAB32_0</name>
    <name evidence="4" type="ORF">FJT64_017497</name>
</gene>
<dbReference type="InterPro" id="IPR001584">
    <property type="entry name" value="Integrase_cat-core"/>
</dbReference>
<dbReference type="PROSITE" id="PS51419">
    <property type="entry name" value="RAB"/>
    <property type="match status" value="1"/>
</dbReference>
<organism evidence="4 5">
    <name type="scientific">Amphibalanus amphitrite</name>
    <name type="common">Striped barnacle</name>
    <name type="synonym">Balanus amphitrite</name>
    <dbReference type="NCBI Taxonomy" id="1232801"/>
    <lineage>
        <taxon>Eukaryota</taxon>
        <taxon>Metazoa</taxon>
        <taxon>Ecdysozoa</taxon>
        <taxon>Arthropoda</taxon>
        <taxon>Crustacea</taxon>
        <taxon>Multicrustacea</taxon>
        <taxon>Cirripedia</taxon>
        <taxon>Thoracica</taxon>
        <taxon>Thoracicalcarea</taxon>
        <taxon>Balanomorpha</taxon>
        <taxon>Balanoidea</taxon>
        <taxon>Balanidae</taxon>
        <taxon>Amphibalaninae</taxon>
        <taxon>Amphibalanus</taxon>
    </lineage>
</organism>
<protein>
    <recommendedName>
        <fullName evidence="1">RNA-directed DNA polymerase</fullName>
        <ecNumber evidence="1">2.7.7.49</ecNumber>
    </recommendedName>
</protein>
<proteinExistence type="predicted"/>
<evidence type="ECO:0000256" key="1">
    <source>
        <dbReference type="ARBA" id="ARBA00012493"/>
    </source>
</evidence>
<feature type="region of interest" description="Disordered" evidence="2">
    <location>
        <begin position="602"/>
        <end position="655"/>
    </location>
</feature>
<evidence type="ECO:0000313" key="4">
    <source>
        <dbReference type="EMBL" id="KAF0311738.1"/>
    </source>
</evidence>